<dbReference type="STRING" id="3827.A0A1S2XKY3"/>
<proteinExistence type="predicted"/>
<dbReference type="eggNOG" id="ENOG502QRCM">
    <property type="taxonomic scope" value="Eukaryota"/>
</dbReference>
<dbReference type="AlphaFoldDB" id="A0A1S2XKY3"/>
<dbReference type="PANTHER" id="PTHR31300:SF33">
    <property type="entry name" value="LIPASE"/>
    <property type="match status" value="1"/>
</dbReference>
<dbReference type="KEGG" id="cam:101513985"/>
<dbReference type="Pfam" id="PF04788">
    <property type="entry name" value="DUF620"/>
    <property type="match status" value="1"/>
</dbReference>
<reference evidence="1" key="1">
    <citation type="journal article" date="2013" name="Nat. Biotechnol.">
        <title>Draft genome sequence of chickpea (Cicer arietinum) provides a resource for trait improvement.</title>
        <authorList>
            <person name="Varshney R.K."/>
            <person name="Song C."/>
            <person name="Saxena R.K."/>
            <person name="Azam S."/>
            <person name="Yu S."/>
            <person name="Sharpe A.G."/>
            <person name="Cannon S."/>
            <person name="Baek J."/>
            <person name="Rosen B.D."/>
            <person name="Tar'an B."/>
            <person name="Millan T."/>
            <person name="Zhang X."/>
            <person name="Ramsay L.D."/>
            <person name="Iwata A."/>
            <person name="Wang Y."/>
            <person name="Nelson W."/>
            <person name="Farmer A.D."/>
            <person name="Gaur P.M."/>
            <person name="Soderlund C."/>
            <person name="Penmetsa R.V."/>
            <person name="Xu C."/>
            <person name="Bharti A.K."/>
            <person name="He W."/>
            <person name="Winter P."/>
            <person name="Zhao S."/>
            <person name="Hane J.K."/>
            <person name="Carrasquilla-Garcia N."/>
            <person name="Condie J.A."/>
            <person name="Upadhyaya H.D."/>
            <person name="Luo M.C."/>
            <person name="Thudi M."/>
            <person name="Gowda C.L."/>
            <person name="Singh N.P."/>
            <person name="Lichtenzveig J."/>
            <person name="Gali K.K."/>
            <person name="Rubio J."/>
            <person name="Nadarajan N."/>
            <person name="Dolezel J."/>
            <person name="Bansal K.C."/>
            <person name="Xu X."/>
            <person name="Edwards D."/>
            <person name="Zhang G."/>
            <person name="Kahl G."/>
            <person name="Gil J."/>
            <person name="Singh K.B."/>
            <person name="Datta S.K."/>
            <person name="Jackson S.A."/>
            <person name="Wang J."/>
            <person name="Cook D.R."/>
        </authorList>
    </citation>
    <scope>NUCLEOTIDE SEQUENCE [LARGE SCALE GENOMIC DNA]</scope>
    <source>
        <strain evidence="1">cv. CDC Frontier</strain>
    </source>
</reference>
<protein>
    <submittedName>
        <fullName evidence="2">Uncharacterized protein LOC101513985</fullName>
    </submittedName>
</protein>
<dbReference type="GeneID" id="101513985"/>
<dbReference type="PaxDb" id="3827-XP_004490931.1"/>
<organism evidence="1 2">
    <name type="scientific">Cicer arietinum</name>
    <name type="common">Chickpea</name>
    <name type="synonym">Garbanzo</name>
    <dbReference type="NCBI Taxonomy" id="3827"/>
    <lineage>
        <taxon>Eukaryota</taxon>
        <taxon>Viridiplantae</taxon>
        <taxon>Streptophyta</taxon>
        <taxon>Embryophyta</taxon>
        <taxon>Tracheophyta</taxon>
        <taxon>Spermatophyta</taxon>
        <taxon>Magnoliopsida</taxon>
        <taxon>eudicotyledons</taxon>
        <taxon>Gunneridae</taxon>
        <taxon>Pentapetalae</taxon>
        <taxon>rosids</taxon>
        <taxon>fabids</taxon>
        <taxon>Fabales</taxon>
        <taxon>Fabaceae</taxon>
        <taxon>Papilionoideae</taxon>
        <taxon>50 kb inversion clade</taxon>
        <taxon>NPAAA clade</taxon>
        <taxon>Hologalegina</taxon>
        <taxon>IRL clade</taxon>
        <taxon>Cicereae</taxon>
        <taxon>Cicer</taxon>
    </lineage>
</organism>
<sequence length="428" mass="48088">MKKLCPNLDHEDGLETVLEVPIPEDIFTIKSGTTWKNMKQWMKPNNESRSSRFEDPNTNNIQLLLGVVGAPLIPFPITYDYKPIITRSIKDHNIEASMAKYIVKQYAAAVGGESNLNKVESMYAMGEVRIGSSEFEAGEGGVNSKKKNKVKKVEMKGEMGGGFVVWKKKPELWCLELVVCGYKISAGSDGKMCWRQTPWHHSHASRGPPRPLRRLFQGLDPMSTTNLFNNSTCIGEKKLNNEECFILKLEADSTALQTRSSNKIEIIGHTLLGYFSQRTGLLVQLEDTNLIKLKSSENDTIFWETNTESLIQDYKIVDGIQIAHYGKTLVTLSRFGEGHESHSRTIIKEVWKIDEVEFNIKGLSLDCFLAPSDLKKEEEKGVEECGMVPMRNVIFPYKIQSASFKISASKVVAINVDDSCANESIHNT</sequence>
<dbReference type="PANTHER" id="PTHR31300">
    <property type="entry name" value="LIPASE"/>
    <property type="match status" value="1"/>
</dbReference>
<dbReference type="OrthoDB" id="1065010at2759"/>
<dbReference type="Proteomes" id="UP000087171">
    <property type="component" value="Chromosome Ca2"/>
</dbReference>
<dbReference type="InterPro" id="IPR006873">
    <property type="entry name" value="DUF620"/>
</dbReference>
<evidence type="ECO:0000313" key="1">
    <source>
        <dbReference type="Proteomes" id="UP000087171"/>
    </source>
</evidence>
<accession>A0A1S2XKY3</accession>
<reference evidence="2" key="2">
    <citation type="submission" date="2025-08" db="UniProtKB">
        <authorList>
            <consortium name="RefSeq"/>
        </authorList>
    </citation>
    <scope>IDENTIFICATION</scope>
    <source>
        <tissue evidence="2">Etiolated seedlings</tissue>
    </source>
</reference>
<evidence type="ECO:0000313" key="2">
    <source>
        <dbReference type="RefSeq" id="XP_004490931.1"/>
    </source>
</evidence>
<name>A0A1S2XKY3_CICAR</name>
<dbReference type="RefSeq" id="XP_004490931.1">
    <property type="nucleotide sequence ID" value="XM_004490874.3"/>
</dbReference>
<keyword evidence="1" id="KW-1185">Reference proteome</keyword>
<gene>
    <name evidence="2" type="primary">LOC101513985</name>
</gene>